<accession>A0A6A6WJZ2</accession>
<dbReference type="Proteomes" id="UP000799437">
    <property type="component" value="Unassembled WGS sequence"/>
</dbReference>
<keyword evidence="12" id="KW-1185">Reference proteome</keyword>
<dbReference type="SMART" id="SM00906">
    <property type="entry name" value="Fungal_trans"/>
    <property type="match status" value="1"/>
</dbReference>
<dbReference type="OrthoDB" id="422427at2759"/>
<dbReference type="Pfam" id="PF00172">
    <property type="entry name" value="Zn_clus"/>
    <property type="match status" value="1"/>
</dbReference>
<dbReference type="RefSeq" id="XP_033604412.1">
    <property type="nucleotide sequence ID" value="XM_033739680.1"/>
</dbReference>
<dbReference type="GO" id="GO:0008270">
    <property type="term" value="F:zinc ion binding"/>
    <property type="evidence" value="ECO:0007669"/>
    <property type="project" value="InterPro"/>
</dbReference>
<dbReference type="InterPro" id="IPR007219">
    <property type="entry name" value="XnlR_reg_dom"/>
</dbReference>
<keyword evidence="6" id="KW-0804">Transcription</keyword>
<evidence type="ECO:0000256" key="9">
    <source>
        <dbReference type="SAM" id="Phobius"/>
    </source>
</evidence>
<feature type="transmembrane region" description="Helical" evidence="9">
    <location>
        <begin position="576"/>
        <end position="595"/>
    </location>
</feature>
<dbReference type="Gene3D" id="4.10.240.10">
    <property type="entry name" value="Zn(2)-C6 fungal-type DNA-binding domain"/>
    <property type="match status" value="1"/>
</dbReference>
<keyword evidence="9" id="KW-1133">Transmembrane helix</keyword>
<proteinExistence type="predicted"/>
<keyword evidence="7" id="KW-0539">Nucleus</keyword>
<dbReference type="InterPro" id="IPR051711">
    <property type="entry name" value="Stress_Response_Reg"/>
</dbReference>
<evidence type="ECO:0000256" key="6">
    <source>
        <dbReference type="ARBA" id="ARBA00023163"/>
    </source>
</evidence>
<keyword evidence="9" id="KW-0812">Transmembrane</keyword>
<keyword evidence="4" id="KW-0805">Transcription regulation</keyword>
<evidence type="ECO:0000256" key="5">
    <source>
        <dbReference type="ARBA" id="ARBA00023125"/>
    </source>
</evidence>
<dbReference type="GeneID" id="54480734"/>
<dbReference type="PANTHER" id="PTHR47540">
    <property type="entry name" value="THIAMINE REPRESSIBLE GENES REGULATORY PROTEIN THI5"/>
    <property type="match status" value="1"/>
</dbReference>
<dbReference type="InterPro" id="IPR036864">
    <property type="entry name" value="Zn2-C6_fun-type_DNA-bd_sf"/>
</dbReference>
<comment type="subcellular location">
    <subcellularLocation>
        <location evidence="1">Nucleus</location>
    </subcellularLocation>
</comment>
<evidence type="ECO:0000256" key="2">
    <source>
        <dbReference type="ARBA" id="ARBA00022723"/>
    </source>
</evidence>
<dbReference type="PANTHER" id="PTHR47540:SF1">
    <property type="entry name" value="ACTIVATOR OF STRESS GENES 1-RELATED"/>
    <property type="match status" value="1"/>
</dbReference>
<dbReference type="GO" id="GO:0005634">
    <property type="term" value="C:nucleus"/>
    <property type="evidence" value="ECO:0007669"/>
    <property type="project" value="UniProtKB-SubCell"/>
</dbReference>
<dbReference type="GO" id="GO:0043565">
    <property type="term" value="F:sequence-specific DNA binding"/>
    <property type="evidence" value="ECO:0007669"/>
    <property type="project" value="TreeGrafter"/>
</dbReference>
<feature type="region of interest" description="Disordered" evidence="8">
    <location>
        <begin position="190"/>
        <end position="209"/>
    </location>
</feature>
<evidence type="ECO:0000259" key="10">
    <source>
        <dbReference type="PROSITE" id="PS50048"/>
    </source>
</evidence>
<feature type="region of interest" description="Disordered" evidence="8">
    <location>
        <begin position="1"/>
        <end position="28"/>
    </location>
</feature>
<organism evidence="11 12">
    <name type="scientific">Pseudovirgaria hyperparasitica</name>
    <dbReference type="NCBI Taxonomy" id="470096"/>
    <lineage>
        <taxon>Eukaryota</taxon>
        <taxon>Fungi</taxon>
        <taxon>Dikarya</taxon>
        <taxon>Ascomycota</taxon>
        <taxon>Pezizomycotina</taxon>
        <taxon>Dothideomycetes</taxon>
        <taxon>Dothideomycetes incertae sedis</taxon>
        <taxon>Acrospermales</taxon>
        <taxon>Acrospermaceae</taxon>
        <taxon>Pseudovirgaria</taxon>
    </lineage>
</organism>
<name>A0A6A6WJZ2_9PEZI</name>
<keyword evidence="9" id="KW-0472">Membrane</keyword>
<evidence type="ECO:0000313" key="12">
    <source>
        <dbReference type="Proteomes" id="UP000799437"/>
    </source>
</evidence>
<keyword evidence="5" id="KW-0238">DNA-binding</keyword>
<sequence>MSSPSSPLHELSSERNTSTSANSTSAKDRKRRRIYRACDYCRLRKSRCDGKMPCTGCKAIDHECSYSDSLRSRRGGPRYIEELEGKIRSLEHALQTVNAEERIENAHVRALLVEQLKDAGGPWNSKSSEYLSRSSENSPTKVVDELPEEGEELLETMIEATGILNIDIVATESEYRAQMLPAAYTGSRPESFVRSSPLPPDSPHFSHPQLGISPNFSSGSYVTSLPPKKTAMFFIDVALNHPCCLMNFVHRPTLNELLEEVYEDSDMPMGSQTATALIYGFSAIGALFSGSHFGADSEECTPPGYQYFQTCQTMIDPLACNDIVTMQALICAILYMQGTGMVTRSYSTICAATSAAVRMGLHRASPPSSLDAIQLELRKRVFWVLRTMDTYVTSMLGFPRTLGEENVDQEMPIALEDHFITTSGIIAEGQSSSIQSNMGPVNAHTRLIKIMAQTLRQIYPSKRPSSSVNFAYGVSPTSVSQIESELEQWFEDLSRSDNTSVPSSSFEIRTQLLLRMAYGHVQMVLYRPFLHHILKPRSEGNIQLRSYACASACIKAAMQIVWLAEELDSRGLIHEAYWFTSYITSFAVTTLYLFITTARDDPTREETRHTAERGRAIVYKLAKSNPMADWCLSSLNASPFLQDQEFYFNPPS</sequence>
<evidence type="ECO:0000313" key="11">
    <source>
        <dbReference type="EMBL" id="KAF2761961.1"/>
    </source>
</evidence>
<dbReference type="GO" id="GO:0045944">
    <property type="term" value="P:positive regulation of transcription by RNA polymerase II"/>
    <property type="evidence" value="ECO:0007669"/>
    <property type="project" value="TreeGrafter"/>
</dbReference>
<evidence type="ECO:0000256" key="1">
    <source>
        <dbReference type="ARBA" id="ARBA00004123"/>
    </source>
</evidence>
<dbReference type="AlphaFoldDB" id="A0A6A6WJZ2"/>
<protein>
    <recommendedName>
        <fullName evidence="10">Zn(2)-C6 fungal-type domain-containing protein</fullName>
    </recommendedName>
</protein>
<evidence type="ECO:0000256" key="7">
    <source>
        <dbReference type="ARBA" id="ARBA00023242"/>
    </source>
</evidence>
<keyword evidence="2" id="KW-0479">Metal-binding</keyword>
<reference evidence="11" key="1">
    <citation type="journal article" date="2020" name="Stud. Mycol.">
        <title>101 Dothideomycetes genomes: a test case for predicting lifestyles and emergence of pathogens.</title>
        <authorList>
            <person name="Haridas S."/>
            <person name="Albert R."/>
            <person name="Binder M."/>
            <person name="Bloem J."/>
            <person name="Labutti K."/>
            <person name="Salamov A."/>
            <person name="Andreopoulos B."/>
            <person name="Baker S."/>
            <person name="Barry K."/>
            <person name="Bills G."/>
            <person name="Bluhm B."/>
            <person name="Cannon C."/>
            <person name="Castanera R."/>
            <person name="Culley D."/>
            <person name="Daum C."/>
            <person name="Ezra D."/>
            <person name="Gonzalez J."/>
            <person name="Henrissat B."/>
            <person name="Kuo A."/>
            <person name="Liang C."/>
            <person name="Lipzen A."/>
            <person name="Lutzoni F."/>
            <person name="Magnuson J."/>
            <person name="Mondo S."/>
            <person name="Nolan M."/>
            <person name="Ohm R."/>
            <person name="Pangilinan J."/>
            <person name="Park H.-J."/>
            <person name="Ramirez L."/>
            <person name="Alfaro M."/>
            <person name="Sun H."/>
            <person name="Tritt A."/>
            <person name="Yoshinaga Y."/>
            <person name="Zwiers L.-H."/>
            <person name="Turgeon B."/>
            <person name="Goodwin S."/>
            <person name="Spatafora J."/>
            <person name="Crous P."/>
            <person name="Grigoriev I."/>
        </authorList>
    </citation>
    <scope>NUCLEOTIDE SEQUENCE</scope>
    <source>
        <strain evidence="11">CBS 121739</strain>
    </source>
</reference>
<evidence type="ECO:0000256" key="3">
    <source>
        <dbReference type="ARBA" id="ARBA00022833"/>
    </source>
</evidence>
<evidence type="ECO:0000256" key="4">
    <source>
        <dbReference type="ARBA" id="ARBA00023015"/>
    </source>
</evidence>
<dbReference type="PROSITE" id="PS50048">
    <property type="entry name" value="ZN2_CY6_FUNGAL_2"/>
    <property type="match status" value="1"/>
</dbReference>
<dbReference type="InterPro" id="IPR001138">
    <property type="entry name" value="Zn2Cys6_DnaBD"/>
</dbReference>
<dbReference type="SMART" id="SM00066">
    <property type="entry name" value="GAL4"/>
    <property type="match status" value="1"/>
</dbReference>
<keyword evidence="3" id="KW-0862">Zinc</keyword>
<dbReference type="CDD" id="cd12148">
    <property type="entry name" value="fungal_TF_MHR"/>
    <property type="match status" value="1"/>
</dbReference>
<dbReference type="GO" id="GO:0006351">
    <property type="term" value="P:DNA-templated transcription"/>
    <property type="evidence" value="ECO:0007669"/>
    <property type="project" value="InterPro"/>
</dbReference>
<dbReference type="EMBL" id="ML996566">
    <property type="protein sequence ID" value="KAF2761961.1"/>
    <property type="molecule type" value="Genomic_DNA"/>
</dbReference>
<evidence type="ECO:0000256" key="8">
    <source>
        <dbReference type="SAM" id="MobiDB-lite"/>
    </source>
</evidence>
<dbReference type="GO" id="GO:0000981">
    <property type="term" value="F:DNA-binding transcription factor activity, RNA polymerase II-specific"/>
    <property type="evidence" value="ECO:0007669"/>
    <property type="project" value="InterPro"/>
</dbReference>
<dbReference type="CDD" id="cd00067">
    <property type="entry name" value="GAL4"/>
    <property type="match status" value="1"/>
</dbReference>
<feature type="domain" description="Zn(2)-C6 fungal-type" evidence="10">
    <location>
        <begin position="37"/>
        <end position="66"/>
    </location>
</feature>
<dbReference type="SUPFAM" id="SSF57701">
    <property type="entry name" value="Zn2/Cys6 DNA-binding domain"/>
    <property type="match status" value="1"/>
</dbReference>
<dbReference type="Pfam" id="PF04082">
    <property type="entry name" value="Fungal_trans"/>
    <property type="match status" value="1"/>
</dbReference>
<dbReference type="PROSITE" id="PS00463">
    <property type="entry name" value="ZN2_CY6_FUNGAL_1"/>
    <property type="match status" value="1"/>
</dbReference>
<feature type="compositionally biased region" description="Low complexity" evidence="8">
    <location>
        <begin position="1"/>
        <end position="25"/>
    </location>
</feature>
<gene>
    <name evidence="11" type="ORF">EJ05DRAFT_190961</name>
</gene>